<organism evidence="3 4">
    <name type="scientific">Ilumatobacter coccineus (strain NBRC 103263 / KCTC 29153 / YM16-304)</name>
    <dbReference type="NCBI Taxonomy" id="1313172"/>
    <lineage>
        <taxon>Bacteria</taxon>
        <taxon>Bacillati</taxon>
        <taxon>Actinomycetota</taxon>
        <taxon>Acidimicrobiia</taxon>
        <taxon>Acidimicrobiales</taxon>
        <taxon>Ilumatobacteraceae</taxon>
        <taxon>Ilumatobacter</taxon>
    </lineage>
</organism>
<proteinExistence type="predicted"/>
<dbReference type="InterPro" id="IPR025403">
    <property type="entry name" value="TgpA-like_C"/>
</dbReference>
<name>A0A6C7E8S4_ILUCY</name>
<evidence type="ECO:0000313" key="3">
    <source>
        <dbReference type="EMBL" id="BAN01545.1"/>
    </source>
</evidence>
<dbReference type="Pfam" id="PF13559">
    <property type="entry name" value="DUF4129"/>
    <property type="match status" value="1"/>
</dbReference>
<dbReference type="AlphaFoldDB" id="A0A6C7E8S4"/>
<evidence type="ECO:0000256" key="1">
    <source>
        <dbReference type="SAM" id="Phobius"/>
    </source>
</evidence>
<sequence length="210" mass="22460">MSLDPDEVRDVACSVTAGSDVCETAAPRDIEPVDFDPPSVGGGGGGGGGIVLVVLLVAVVVAGLVWLVRAWFAGRSTANDDGDSGHDDLDEDLDEEVAERIIDHETPPDRWRRSAAEHRAAGRFRDAIRCEYRGLVGDLARAGFVDEIPGRTSGEERAQIAELAPHVLHDFGTAADLFDQAWFNDDAVVAEHDERFVTASTAVLGSVRVR</sequence>
<keyword evidence="4" id="KW-1185">Reference proteome</keyword>
<evidence type="ECO:0000313" key="4">
    <source>
        <dbReference type="Proteomes" id="UP000011863"/>
    </source>
</evidence>
<dbReference type="RefSeq" id="WP_015440792.1">
    <property type="nucleotide sequence ID" value="NC_020520.1"/>
</dbReference>
<evidence type="ECO:0000259" key="2">
    <source>
        <dbReference type="Pfam" id="PF13559"/>
    </source>
</evidence>
<keyword evidence="1" id="KW-1133">Transmembrane helix</keyword>
<reference evidence="3 4" key="1">
    <citation type="journal article" date="2013" name="Int. J. Syst. Evol. Microbiol.">
        <title>Ilumatobacter nonamiense sp. nov. and Ilumatobacter coccineum sp. nov., isolated from seashore sand.</title>
        <authorList>
            <person name="Matsumoto A."/>
            <person name="Kasai H."/>
            <person name="Matsuo Y."/>
            <person name="Shizuri Y."/>
            <person name="Ichikawa N."/>
            <person name="Fujita N."/>
            <person name="Omura S."/>
            <person name="Takahashi Y."/>
        </authorList>
    </citation>
    <scope>NUCLEOTIDE SEQUENCE [LARGE SCALE GENOMIC DNA]</scope>
    <source>
        <strain evidence="4">NBRC 103263 / KCTC 29153 / YM16-304</strain>
    </source>
</reference>
<accession>A0A6C7E8S4</accession>
<dbReference type="EMBL" id="AP012057">
    <property type="protein sequence ID" value="BAN01545.1"/>
    <property type="molecule type" value="Genomic_DNA"/>
</dbReference>
<keyword evidence="1" id="KW-0472">Membrane</keyword>
<protein>
    <recommendedName>
        <fullName evidence="2">Protein-glutamine gamma-glutamyltransferase-like C-terminal domain-containing protein</fullName>
    </recommendedName>
</protein>
<feature type="transmembrane region" description="Helical" evidence="1">
    <location>
        <begin position="47"/>
        <end position="68"/>
    </location>
</feature>
<dbReference type="KEGG" id="aym:YM304_12310"/>
<gene>
    <name evidence="3" type="ORF">YM304_12310</name>
</gene>
<dbReference type="Proteomes" id="UP000011863">
    <property type="component" value="Chromosome"/>
</dbReference>
<keyword evidence="1" id="KW-0812">Transmembrane</keyword>
<dbReference type="OrthoDB" id="3389322at2"/>
<feature type="domain" description="Protein-glutamine gamma-glutamyltransferase-like C-terminal" evidence="2">
    <location>
        <begin position="132"/>
        <end position="199"/>
    </location>
</feature>